<dbReference type="GO" id="GO:0005980">
    <property type="term" value="P:glycogen catabolic process"/>
    <property type="evidence" value="ECO:0007669"/>
    <property type="project" value="TreeGrafter"/>
</dbReference>
<dbReference type="SUPFAM" id="SSF53756">
    <property type="entry name" value="UDP-Glycosyltransferase/glycogen phosphorylase"/>
    <property type="match status" value="1"/>
</dbReference>
<dbReference type="OrthoDB" id="9215500at2759"/>
<dbReference type="Gene3D" id="3.40.50.2000">
    <property type="entry name" value="Glycogen Phosphorylase B"/>
    <property type="match status" value="1"/>
</dbReference>
<dbReference type="Proteomes" id="UP000822476">
    <property type="component" value="Unassembled WGS sequence"/>
</dbReference>
<dbReference type="EC" id="2.4.1.1" evidence="5"/>
<proteinExistence type="inferred from homology"/>
<comment type="caution">
    <text evidence="6">The sequence shown here is derived from an EMBL/GenBank/DDBJ whole genome shotgun (WGS) entry which is preliminary data.</text>
</comment>
<comment type="cofactor">
    <cofactor evidence="5">
        <name>pyridoxal 5'-phosphate</name>
        <dbReference type="ChEBI" id="CHEBI:597326"/>
    </cofactor>
</comment>
<keyword evidence="5" id="KW-0328">Glycosyltransferase</keyword>
<comment type="function">
    <text evidence="3 5">Allosteric enzyme that catalyzes the rate-limiting step in glycogen catabolism, the phosphorolytic cleavage of glycogen to produce glucose-1-phosphate, and plays a central role in maintaining cellular and organismal glucose homeostasis.</text>
</comment>
<keyword evidence="7" id="KW-1185">Reference proteome</keyword>
<evidence type="ECO:0000256" key="5">
    <source>
        <dbReference type="RuleBase" id="RU000587"/>
    </source>
</evidence>
<dbReference type="GO" id="GO:0008184">
    <property type="term" value="F:glycogen phosphorylase activity"/>
    <property type="evidence" value="ECO:0007669"/>
    <property type="project" value="InterPro"/>
</dbReference>
<evidence type="ECO:0000256" key="3">
    <source>
        <dbReference type="ARBA" id="ARBA00037413"/>
    </source>
</evidence>
<evidence type="ECO:0000256" key="1">
    <source>
        <dbReference type="ARBA" id="ARBA00006047"/>
    </source>
</evidence>
<comment type="similarity">
    <text evidence="1 5">Belongs to the glycogen phosphorylase family.</text>
</comment>
<comment type="subunit">
    <text evidence="4">Homodimer; enzymatically active. Interacts with PPP1R3B; recruits the phosphatase PP1 which dephosphorylates and inactivates PYGL/glycogen phosphorylase.</text>
</comment>
<dbReference type="GO" id="GO:0005737">
    <property type="term" value="C:cytoplasm"/>
    <property type="evidence" value="ECO:0007669"/>
    <property type="project" value="TreeGrafter"/>
</dbReference>
<dbReference type="Pfam" id="PF00343">
    <property type="entry name" value="Phosphorylase"/>
    <property type="match status" value="1"/>
</dbReference>
<reference evidence="6" key="1">
    <citation type="submission" date="2019-07" db="EMBL/GenBank/DDBJ databases">
        <title>Annotation for the trematode Paragonimus miyazaki's.</title>
        <authorList>
            <person name="Choi Y.-J."/>
        </authorList>
    </citation>
    <scope>NUCLEOTIDE SEQUENCE</scope>
    <source>
        <strain evidence="6">Japan</strain>
    </source>
</reference>
<comment type="catalytic activity">
    <reaction evidence="2">
        <text>[(1-&gt;4)-alpha-D-glucosyl](n) + phosphate = [(1-&gt;4)-alpha-D-glucosyl](n-1) + alpha-D-glucose 1-phosphate</text>
        <dbReference type="Rhea" id="RHEA:41732"/>
        <dbReference type="Rhea" id="RHEA-COMP:9584"/>
        <dbReference type="Rhea" id="RHEA-COMP:9586"/>
        <dbReference type="ChEBI" id="CHEBI:15444"/>
        <dbReference type="ChEBI" id="CHEBI:43474"/>
        <dbReference type="ChEBI" id="CHEBI:58601"/>
        <dbReference type="EC" id="2.4.1.1"/>
    </reaction>
    <physiologicalReaction direction="left-to-right" evidence="2">
        <dbReference type="Rhea" id="RHEA:41733"/>
    </physiologicalReaction>
</comment>
<sequence>MKFVNKTNGITPRRWLLLCNPGLADLLMDTMHKDESWITNMTMLSRIRTQLDDASFRLALMRVKLDNKNRFAAFLKHQRNIFIDPSSLFDVMVNFAQLVIILTIIINV</sequence>
<accession>A0A8S9YCG6</accession>
<keyword evidence="5" id="KW-0119">Carbohydrate metabolism</keyword>
<evidence type="ECO:0000313" key="6">
    <source>
        <dbReference type="EMBL" id="KAF7233996.1"/>
    </source>
</evidence>
<evidence type="ECO:0000256" key="4">
    <source>
        <dbReference type="ARBA" id="ARBA00046783"/>
    </source>
</evidence>
<dbReference type="PANTHER" id="PTHR11468">
    <property type="entry name" value="GLYCOGEN PHOSPHORYLASE"/>
    <property type="match status" value="1"/>
</dbReference>
<dbReference type="EMBL" id="JTDE01014793">
    <property type="protein sequence ID" value="KAF7233996.1"/>
    <property type="molecule type" value="Genomic_DNA"/>
</dbReference>
<dbReference type="PANTHER" id="PTHR11468:SF3">
    <property type="entry name" value="GLYCOGEN PHOSPHORYLASE, LIVER FORM"/>
    <property type="match status" value="1"/>
</dbReference>
<evidence type="ECO:0000313" key="7">
    <source>
        <dbReference type="Proteomes" id="UP000822476"/>
    </source>
</evidence>
<dbReference type="AlphaFoldDB" id="A0A8S9YCG6"/>
<keyword evidence="5" id="KW-0808">Transferase</keyword>
<dbReference type="InterPro" id="IPR000811">
    <property type="entry name" value="Glyco_trans_35"/>
</dbReference>
<organism evidence="6 7">
    <name type="scientific">Paragonimus skrjabini miyazakii</name>
    <dbReference type="NCBI Taxonomy" id="59628"/>
    <lineage>
        <taxon>Eukaryota</taxon>
        <taxon>Metazoa</taxon>
        <taxon>Spiralia</taxon>
        <taxon>Lophotrochozoa</taxon>
        <taxon>Platyhelminthes</taxon>
        <taxon>Trematoda</taxon>
        <taxon>Digenea</taxon>
        <taxon>Plagiorchiida</taxon>
        <taxon>Troglotremata</taxon>
        <taxon>Troglotrematidae</taxon>
        <taxon>Paragonimus</taxon>
    </lineage>
</organism>
<name>A0A8S9YCG6_9TREM</name>
<evidence type="ECO:0000256" key="2">
    <source>
        <dbReference type="ARBA" id="ARBA00036074"/>
    </source>
</evidence>
<protein>
    <recommendedName>
        <fullName evidence="5">Alpha-1,4 glucan phosphorylase</fullName>
        <ecNumber evidence="5">2.4.1.1</ecNumber>
    </recommendedName>
</protein>
<gene>
    <name evidence="6" type="ORF">EG68_11759</name>
</gene>
<dbReference type="GO" id="GO:0030170">
    <property type="term" value="F:pyridoxal phosphate binding"/>
    <property type="evidence" value="ECO:0007669"/>
    <property type="project" value="TreeGrafter"/>
</dbReference>
<keyword evidence="5" id="KW-0663">Pyridoxal phosphate</keyword>